<evidence type="ECO:0000256" key="2">
    <source>
        <dbReference type="ARBA" id="ARBA00022723"/>
    </source>
</evidence>
<name>A0AAN7YLS1_9EURO</name>
<dbReference type="PANTHER" id="PTHR47338">
    <property type="entry name" value="ZN(II)2CYS6 TRANSCRIPTION FACTOR (EUROFUNG)-RELATED"/>
    <property type="match status" value="1"/>
</dbReference>
<dbReference type="GO" id="GO:0003677">
    <property type="term" value="F:DNA binding"/>
    <property type="evidence" value="ECO:0007669"/>
    <property type="project" value="InterPro"/>
</dbReference>
<gene>
    <name evidence="7" type="ORF">LTR05_001791</name>
</gene>
<keyword evidence="4" id="KW-0804">Transcription</keyword>
<dbReference type="PANTHER" id="PTHR47338:SF16">
    <property type="entry name" value="TRANSCRIPTION FACTOR, PUTATIVE (AFU_ORTHOLOGUE AFUA_2G09360)-RELATED"/>
    <property type="match status" value="1"/>
</dbReference>
<evidence type="ECO:0000256" key="1">
    <source>
        <dbReference type="ARBA" id="ARBA00004123"/>
    </source>
</evidence>
<evidence type="ECO:0000256" key="5">
    <source>
        <dbReference type="ARBA" id="ARBA00023242"/>
    </source>
</evidence>
<accession>A0AAN7YLS1</accession>
<keyword evidence="2" id="KW-0479">Metal-binding</keyword>
<comment type="caution">
    <text evidence="7">The sequence shown here is derived from an EMBL/GenBank/DDBJ whole genome shotgun (WGS) entry which is preliminary data.</text>
</comment>
<comment type="subcellular location">
    <subcellularLocation>
        <location evidence="1">Nucleus</location>
    </subcellularLocation>
</comment>
<evidence type="ECO:0000256" key="4">
    <source>
        <dbReference type="ARBA" id="ARBA00023163"/>
    </source>
</evidence>
<reference evidence="7 8" key="1">
    <citation type="submission" date="2023-08" db="EMBL/GenBank/DDBJ databases">
        <title>Black Yeasts Isolated from many extreme environments.</title>
        <authorList>
            <person name="Coleine C."/>
            <person name="Stajich J.E."/>
            <person name="Selbmann L."/>
        </authorList>
    </citation>
    <scope>NUCLEOTIDE SEQUENCE [LARGE SCALE GENOMIC DNA]</scope>
    <source>
        <strain evidence="7 8">CCFEE 5910</strain>
    </source>
</reference>
<dbReference type="GO" id="GO:0000981">
    <property type="term" value="F:DNA-binding transcription factor activity, RNA polymerase II-specific"/>
    <property type="evidence" value="ECO:0007669"/>
    <property type="project" value="InterPro"/>
</dbReference>
<sequence length="472" mass="53635">MDADLGFPGVEDESVEQGNQVKHAPELLWQETSSTANGDGADVVRWPSTASSSVELPPQALCEELVELYFQYVHDTFHSLFHKPSLMEDTRNSVVPRVILLSIISLSARFSNDVYFAGIDPRIRGRQYARDAEKLLDLRDISVSTVQTCVLLGAYVITEGEALSESLYYSVACRLALLLDLPNMLVSTQLEQEVNTRIWWSLCMIDVWSSNGVGLPRSMAPRDNVPYPVEETTFLEMRRDDCDLPSPTTMQQSTGSLLTQVIKLNAIFSEVSELNRGAVANQPFSFEFENSVNALTGKLEGWYANLPVLLYYQYLHEDSSEAASHTSYYAEKCRMHSSALCKILYQAYAVPGCEVYYTMVGHVLVIASTVQLHILLFDQDEAQIKAARYRLECNFEILSKLQTFWPTLDVCFTRFREFHKACEKSKESSFRMDKWMLQFLFEFAKPMGEKKDELADLQPWSMTDLGFSPYQL</sequence>
<evidence type="ECO:0000259" key="6">
    <source>
        <dbReference type="Pfam" id="PF04082"/>
    </source>
</evidence>
<dbReference type="AlphaFoldDB" id="A0AAN7YLS1"/>
<evidence type="ECO:0000313" key="7">
    <source>
        <dbReference type="EMBL" id="KAK5091606.1"/>
    </source>
</evidence>
<dbReference type="GO" id="GO:0005634">
    <property type="term" value="C:nucleus"/>
    <property type="evidence" value="ECO:0007669"/>
    <property type="project" value="UniProtKB-SubCell"/>
</dbReference>
<dbReference type="Proteomes" id="UP001309876">
    <property type="component" value="Unassembled WGS sequence"/>
</dbReference>
<evidence type="ECO:0000256" key="3">
    <source>
        <dbReference type="ARBA" id="ARBA00023015"/>
    </source>
</evidence>
<evidence type="ECO:0000313" key="8">
    <source>
        <dbReference type="Proteomes" id="UP001309876"/>
    </source>
</evidence>
<dbReference type="EMBL" id="JAVRRJ010000001">
    <property type="protein sequence ID" value="KAK5091606.1"/>
    <property type="molecule type" value="Genomic_DNA"/>
</dbReference>
<proteinExistence type="predicted"/>
<dbReference type="InterPro" id="IPR050815">
    <property type="entry name" value="TF_fung"/>
</dbReference>
<keyword evidence="8" id="KW-1185">Reference proteome</keyword>
<dbReference type="InterPro" id="IPR007219">
    <property type="entry name" value="XnlR_reg_dom"/>
</dbReference>
<dbReference type="GO" id="GO:0006351">
    <property type="term" value="P:DNA-templated transcription"/>
    <property type="evidence" value="ECO:0007669"/>
    <property type="project" value="InterPro"/>
</dbReference>
<organism evidence="7 8">
    <name type="scientific">Lithohypha guttulata</name>
    <dbReference type="NCBI Taxonomy" id="1690604"/>
    <lineage>
        <taxon>Eukaryota</taxon>
        <taxon>Fungi</taxon>
        <taxon>Dikarya</taxon>
        <taxon>Ascomycota</taxon>
        <taxon>Pezizomycotina</taxon>
        <taxon>Eurotiomycetes</taxon>
        <taxon>Chaetothyriomycetidae</taxon>
        <taxon>Chaetothyriales</taxon>
        <taxon>Trichomeriaceae</taxon>
        <taxon>Lithohypha</taxon>
    </lineage>
</organism>
<keyword evidence="5" id="KW-0539">Nucleus</keyword>
<feature type="domain" description="Xylanolytic transcriptional activator regulatory" evidence="6">
    <location>
        <begin position="67"/>
        <end position="274"/>
    </location>
</feature>
<keyword evidence="3" id="KW-0805">Transcription regulation</keyword>
<protein>
    <recommendedName>
        <fullName evidence="6">Xylanolytic transcriptional activator regulatory domain-containing protein</fullName>
    </recommendedName>
</protein>
<dbReference type="CDD" id="cd12148">
    <property type="entry name" value="fungal_TF_MHR"/>
    <property type="match status" value="1"/>
</dbReference>
<dbReference type="Pfam" id="PF04082">
    <property type="entry name" value="Fungal_trans"/>
    <property type="match status" value="1"/>
</dbReference>
<dbReference type="GO" id="GO:0008270">
    <property type="term" value="F:zinc ion binding"/>
    <property type="evidence" value="ECO:0007669"/>
    <property type="project" value="InterPro"/>
</dbReference>